<keyword evidence="3" id="KW-0808">Transferase</keyword>
<feature type="transmembrane region" description="Helical" evidence="1">
    <location>
        <begin position="323"/>
        <end position="341"/>
    </location>
</feature>
<keyword evidence="1" id="KW-1133">Transmembrane helix</keyword>
<feature type="transmembrane region" description="Helical" evidence="1">
    <location>
        <begin position="94"/>
        <end position="113"/>
    </location>
</feature>
<dbReference type="GO" id="GO:0016747">
    <property type="term" value="F:acyltransferase activity, transferring groups other than amino-acyl groups"/>
    <property type="evidence" value="ECO:0007669"/>
    <property type="project" value="InterPro"/>
</dbReference>
<keyword evidence="6" id="KW-1185">Reference proteome</keyword>
<protein>
    <submittedName>
        <fullName evidence="3">Acyltransferase</fullName>
        <ecNumber evidence="3">2.3.-.-</ecNumber>
    </submittedName>
</protein>
<keyword evidence="1" id="KW-0812">Transmembrane</keyword>
<evidence type="ECO:0000313" key="5">
    <source>
        <dbReference type="Proteomes" id="UP000222163"/>
    </source>
</evidence>
<dbReference type="InterPro" id="IPR002656">
    <property type="entry name" value="Acyl_transf_3_dom"/>
</dbReference>
<feature type="domain" description="Acyltransferase 3" evidence="2">
    <location>
        <begin position="17"/>
        <end position="338"/>
    </location>
</feature>
<keyword evidence="3" id="KW-0012">Acyltransferase</keyword>
<keyword evidence="1" id="KW-0472">Membrane</keyword>
<reference evidence="4" key="2">
    <citation type="submission" date="2017-10" db="EMBL/GenBank/DDBJ databases">
        <authorList>
            <person name="Enke T.N."/>
            <person name="Cordero O.X."/>
        </authorList>
    </citation>
    <scope>NUCLEOTIDE SEQUENCE</scope>
    <source>
        <strain evidence="4">4G03</strain>
    </source>
</reference>
<sequence length="354" mass="41248">MAAIKTDRVNKLMKRLYNLDYLRGLAAFGIMIYHYLSWTLGKFSADTFMGRLGIYGVSIFYILSGLTLYYVYYVKIQPSIKDVIAFFKKRIFRIFPLLWLVTITAILLSRKIPDFSDLFLNLTGLFGFVKWQTYFSTGVWSIGNELVFYVFFPFFILFAKSYRPVFIILSAFIFSLYIYFAFVKLNPELTLSDQWKNYVNPLNQVFLFLGGFLTGLLFNKTKINNATILALLAIGLGLFVFIPADGNTINLVTGVNRLMFTFCCFLICFCFYKLTFKFPVFVHKPLTLLGEASYSVYLLHPIIHDLVGRFRNHTIHFPESVRLISSICLTLVVAYFTYEYFEKYFMKLAKRTEK</sequence>
<evidence type="ECO:0000259" key="2">
    <source>
        <dbReference type="Pfam" id="PF01757"/>
    </source>
</evidence>
<evidence type="ECO:0000313" key="6">
    <source>
        <dbReference type="Proteomes" id="UP001242342"/>
    </source>
</evidence>
<feature type="transmembrane region" description="Helical" evidence="1">
    <location>
        <begin position="286"/>
        <end position="303"/>
    </location>
</feature>
<comment type="caution">
    <text evidence="4">The sequence shown here is derived from an EMBL/GenBank/DDBJ whole genome shotgun (WGS) entry which is preliminary data.</text>
</comment>
<dbReference type="PANTHER" id="PTHR23028">
    <property type="entry name" value="ACETYLTRANSFERASE"/>
    <property type="match status" value="1"/>
</dbReference>
<dbReference type="InterPro" id="IPR050879">
    <property type="entry name" value="Acyltransferase_3"/>
</dbReference>
<name>A0A2G1BWU6_9FLAO</name>
<evidence type="ECO:0000256" key="1">
    <source>
        <dbReference type="SAM" id="Phobius"/>
    </source>
</evidence>
<feature type="transmembrane region" description="Helical" evidence="1">
    <location>
        <begin position="52"/>
        <end position="73"/>
    </location>
</feature>
<dbReference type="AlphaFoldDB" id="A0A2G1BWU6"/>
<dbReference type="EMBL" id="JAUYVU010000002">
    <property type="protein sequence ID" value="MDP2540482.1"/>
    <property type="molecule type" value="Genomic_DNA"/>
</dbReference>
<dbReference type="RefSeq" id="WP_099214266.1">
    <property type="nucleotide sequence ID" value="NZ_JAUYVU010000002.1"/>
</dbReference>
<feature type="transmembrane region" description="Helical" evidence="1">
    <location>
        <begin position="226"/>
        <end position="244"/>
    </location>
</feature>
<dbReference type="EMBL" id="PDUU01000003">
    <property type="protein sequence ID" value="PHN98444.1"/>
    <property type="molecule type" value="Genomic_DNA"/>
</dbReference>
<feature type="transmembrane region" description="Helical" evidence="1">
    <location>
        <begin position="133"/>
        <end position="158"/>
    </location>
</feature>
<feature type="transmembrane region" description="Helical" evidence="1">
    <location>
        <begin position="21"/>
        <end position="40"/>
    </location>
</feature>
<reference evidence="3 6" key="3">
    <citation type="submission" date="2023-07" db="EMBL/GenBank/DDBJ databases">
        <title>Genome content predicts the carbon catabolic preferences of heterotrophic bacteria.</title>
        <authorList>
            <person name="Gralka M."/>
        </authorList>
    </citation>
    <scope>NUCLEOTIDE SEQUENCE [LARGE SCALE GENOMIC DNA]</scope>
    <source>
        <strain evidence="3 6">4G03</strain>
    </source>
</reference>
<feature type="transmembrane region" description="Helical" evidence="1">
    <location>
        <begin position="165"/>
        <end position="182"/>
    </location>
</feature>
<feature type="transmembrane region" description="Helical" evidence="1">
    <location>
        <begin position="202"/>
        <end position="219"/>
    </location>
</feature>
<organism evidence="4 5">
    <name type="scientific">Tenacibaculum discolor</name>
    <dbReference type="NCBI Taxonomy" id="361581"/>
    <lineage>
        <taxon>Bacteria</taxon>
        <taxon>Pseudomonadati</taxon>
        <taxon>Bacteroidota</taxon>
        <taxon>Flavobacteriia</taxon>
        <taxon>Flavobacteriales</taxon>
        <taxon>Flavobacteriaceae</taxon>
        <taxon>Tenacibaculum</taxon>
    </lineage>
</organism>
<dbReference type="Proteomes" id="UP000222163">
    <property type="component" value="Unassembled WGS sequence"/>
</dbReference>
<reference evidence="4 5" key="1">
    <citation type="journal article" date="2016" name="Nat. Commun.">
        <title>Microbial interactions lead to rapid micro-scale successions on model marine particles.</title>
        <authorList>
            <person name="Datta M.S."/>
            <person name="Sliwerska E."/>
            <person name="Gore J."/>
            <person name="Polz M.F."/>
            <person name="Cordero O.X."/>
        </authorList>
    </citation>
    <scope>NUCLEOTIDE SEQUENCE [LARGE SCALE GENOMIC DNA]</scope>
    <source>
        <strain evidence="4 5">4G03</strain>
    </source>
</reference>
<evidence type="ECO:0000313" key="3">
    <source>
        <dbReference type="EMBL" id="MDP2540482.1"/>
    </source>
</evidence>
<dbReference type="EC" id="2.3.-.-" evidence="3"/>
<dbReference type="Proteomes" id="UP001242342">
    <property type="component" value="Unassembled WGS sequence"/>
</dbReference>
<evidence type="ECO:0000313" key="4">
    <source>
        <dbReference type="EMBL" id="PHN98444.1"/>
    </source>
</evidence>
<dbReference type="Pfam" id="PF01757">
    <property type="entry name" value="Acyl_transf_3"/>
    <property type="match status" value="1"/>
</dbReference>
<accession>A0A2G1BWU6</accession>
<gene>
    <name evidence="4" type="ORF">CSC81_02835</name>
    <name evidence="3" type="ORF">Q8W23_03230</name>
</gene>
<proteinExistence type="predicted"/>
<feature type="transmembrane region" description="Helical" evidence="1">
    <location>
        <begin position="256"/>
        <end position="274"/>
    </location>
</feature>